<dbReference type="Pfam" id="PF14340">
    <property type="entry name" value="DUF4395"/>
    <property type="match status" value="1"/>
</dbReference>
<dbReference type="InterPro" id="IPR025508">
    <property type="entry name" value="DUF4395"/>
</dbReference>
<feature type="domain" description="DUF4395" evidence="2">
    <location>
        <begin position="5"/>
        <end position="132"/>
    </location>
</feature>
<dbReference type="RefSeq" id="WP_189088177.1">
    <property type="nucleotide sequence ID" value="NZ_BMQL01000002.1"/>
</dbReference>
<dbReference type="PIRSF" id="PIRSF030042">
    <property type="entry name" value="UCP030042"/>
    <property type="match status" value="1"/>
</dbReference>
<name>A0A918BXQ1_9DEIO</name>
<evidence type="ECO:0000259" key="2">
    <source>
        <dbReference type="Pfam" id="PF14340"/>
    </source>
</evidence>
<dbReference type="AlphaFoldDB" id="A0A918BXQ1"/>
<gene>
    <name evidence="3" type="ORF">GCM10008957_07670</name>
</gene>
<protein>
    <recommendedName>
        <fullName evidence="2">DUF4395 domain-containing protein</fullName>
    </recommendedName>
</protein>
<dbReference type="InterPro" id="IPR016942">
    <property type="entry name" value="UCP030042"/>
</dbReference>
<keyword evidence="1" id="KW-0812">Transmembrane</keyword>
<sequence length="142" mass="14973">MNKTDLNALKFNQLTVVGVTALAVLASQPWLAGLLGAAMLIGAVRPAYSPMRAAYRAVGPRVGLNPDVVDESPEAHQFAQGVGGVFLLASALSGLAGLGILSAVLGLIVIALALLNLTTHICVGCLMYFQWRMLRYRVGLRN</sequence>
<accession>A0A918BXQ1</accession>
<keyword evidence="4" id="KW-1185">Reference proteome</keyword>
<organism evidence="3 4">
    <name type="scientific">Deinococcus ruber</name>
    <dbReference type="NCBI Taxonomy" id="1848197"/>
    <lineage>
        <taxon>Bacteria</taxon>
        <taxon>Thermotogati</taxon>
        <taxon>Deinococcota</taxon>
        <taxon>Deinococci</taxon>
        <taxon>Deinococcales</taxon>
        <taxon>Deinococcaceae</taxon>
        <taxon>Deinococcus</taxon>
    </lineage>
</organism>
<dbReference type="Proteomes" id="UP000603865">
    <property type="component" value="Unassembled WGS sequence"/>
</dbReference>
<evidence type="ECO:0000313" key="3">
    <source>
        <dbReference type="EMBL" id="GGQ97655.1"/>
    </source>
</evidence>
<keyword evidence="1" id="KW-1133">Transmembrane helix</keyword>
<reference evidence="3" key="1">
    <citation type="journal article" date="2014" name="Int. J. Syst. Evol. Microbiol.">
        <title>Complete genome sequence of Corynebacterium casei LMG S-19264T (=DSM 44701T), isolated from a smear-ripened cheese.</title>
        <authorList>
            <consortium name="US DOE Joint Genome Institute (JGI-PGF)"/>
            <person name="Walter F."/>
            <person name="Albersmeier A."/>
            <person name="Kalinowski J."/>
            <person name="Ruckert C."/>
        </authorList>
    </citation>
    <scope>NUCLEOTIDE SEQUENCE</scope>
    <source>
        <strain evidence="3">JCM 31311</strain>
    </source>
</reference>
<evidence type="ECO:0000256" key="1">
    <source>
        <dbReference type="SAM" id="Phobius"/>
    </source>
</evidence>
<feature type="transmembrane region" description="Helical" evidence="1">
    <location>
        <begin position="82"/>
        <end position="101"/>
    </location>
</feature>
<comment type="caution">
    <text evidence="3">The sequence shown here is derived from an EMBL/GenBank/DDBJ whole genome shotgun (WGS) entry which is preliminary data.</text>
</comment>
<reference evidence="3" key="2">
    <citation type="submission" date="2020-09" db="EMBL/GenBank/DDBJ databases">
        <authorList>
            <person name="Sun Q."/>
            <person name="Ohkuma M."/>
        </authorList>
    </citation>
    <scope>NUCLEOTIDE SEQUENCE</scope>
    <source>
        <strain evidence="3">JCM 31311</strain>
    </source>
</reference>
<dbReference type="EMBL" id="BMQL01000002">
    <property type="protein sequence ID" value="GGQ97655.1"/>
    <property type="molecule type" value="Genomic_DNA"/>
</dbReference>
<feature type="transmembrane region" description="Helical" evidence="1">
    <location>
        <begin position="20"/>
        <end position="44"/>
    </location>
</feature>
<evidence type="ECO:0000313" key="4">
    <source>
        <dbReference type="Proteomes" id="UP000603865"/>
    </source>
</evidence>
<keyword evidence="1" id="KW-0472">Membrane</keyword>
<proteinExistence type="predicted"/>
<feature type="transmembrane region" description="Helical" evidence="1">
    <location>
        <begin position="107"/>
        <end position="129"/>
    </location>
</feature>